<keyword evidence="3 6" id="KW-1133">Transmembrane helix</keyword>
<reference evidence="8" key="3">
    <citation type="submission" date="2015-02" db="UniProtKB">
        <authorList>
            <consortium name="EnsemblProtists"/>
        </authorList>
    </citation>
    <scope>IDENTIFICATION</scope>
    <source>
        <strain evidence="8">DAOM BR144</strain>
    </source>
</reference>
<evidence type="ECO:0000313" key="8">
    <source>
        <dbReference type="EnsemblProtists" id="PYU1_T009586"/>
    </source>
</evidence>
<evidence type="ECO:0000313" key="9">
    <source>
        <dbReference type="Proteomes" id="UP000019132"/>
    </source>
</evidence>
<dbReference type="GO" id="GO:0005886">
    <property type="term" value="C:plasma membrane"/>
    <property type="evidence" value="ECO:0007669"/>
    <property type="project" value="TreeGrafter"/>
</dbReference>
<dbReference type="STRING" id="431595.K3WX88"/>
<keyword evidence="4 6" id="KW-0472">Membrane</keyword>
<accession>K3WX88</accession>
<proteinExistence type="predicted"/>
<dbReference type="Gene3D" id="1.20.1250.20">
    <property type="entry name" value="MFS general substrate transporter like domains"/>
    <property type="match status" value="1"/>
</dbReference>
<evidence type="ECO:0000256" key="1">
    <source>
        <dbReference type="ARBA" id="ARBA00004141"/>
    </source>
</evidence>
<keyword evidence="7" id="KW-0732">Signal</keyword>
<feature type="transmembrane region" description="Helical" evidence="6">
    <location>
        <begin position="65"/>
        <end position="88"/>
    </location>
</feature>
<evidence type="ECO:0008006" key="10">
    <source>
        <dbReference type="Google" id="ProtNLM"/>
    </source>
</evidence>
<sequence>MLLAGCCRTFAFMGAWGSLYAYTPELYPISMRVMGTSYAWGLSRIGSFGGPYTVIWMADHWHMSIAAVIWTFTGITFVVAAILVVFGVETAHQDSDRGDYKPSTSRSQEHTVDAIGYTKHEDAARPPPSQPVFFV</sequence>
<name>K3WX88_GLOUD</name>
<dbReference type="Proteomes" id="UP000019132">
    <property type="component" value="Unassembled WGS sequence"/>
</dbReference>
<dbReference type="GO" id="GO:0046943">
    <property type="term" value="F:carboxylic acid transmembrane transporter activity"/>
    <property type="evidence" value="ECO:0007669"/>
    <property type="project" value="TreeGrafter"/>
</dbReference>
<evidence type="ECO:0000256" key="4">
    <source>
        <dbReference type="ARBA" id="ARBA00023136"/>
    </source>
</evidence>
<dbReference type="EMBL" id="GL376615">
    <property type="status" value="NOT_ANNOTATED_CDS"/>
    <property type="molecule type" value="Genomic_DNA"/>
</dbReference>
<evidence type="ECO:0000256" key="2">
    <source>
        <dbReference type="ARBA" id="ARBA00022692"/>
    </source>
</evidence>
<feature type="chain" id="PRO_5003868193" description="Major facilitator superfamily (MFS) profile domain-containing protein" evidence="7">
    <location>
        <begin position="22"/>
        <end position="135"/>
    </location>
</feature>
<organism evidence="8 9">
    <name type="scientific">Globisporangium ultimum (strain ATCC 200006 / CBS 805.95 / DAOM BR144)</name>
    <name type="common">Pythium ultimum</name>
    <dbReference type="NCBI Taxonomy" id="431595"/>
    <lineage>
        <taxon>Eukaryota</taxon>
        <taxon>Sar</taxon>
        <taxon>Stramenopiles</taxon>
        <taxon>Oomycota</taxon>
        <taxon>Peronosporomycetes</taxon>
        <taxon>Pythiales</taxon>
        <taxon>Pythiaceae</taxon>
        <taxon>Globisporangium</taxon>
    </lineage>
</organism>
<feature type="transmembrane region" description="Helical" evidence="6">
    <location>
        <begin position="37"/>
        <end position="58"/>
    </location>
</feature>
<feature type="signal peptide" evidence="7">
    <location>
        <begin position="1"/>
        <end position="21"/>
    </location>
</feature>
<dbReference type="AlphaFoldDB" id="K3WX88"/>
<dbReference type="InterPro" id="IPR036259">
    <property type="entry name" value="MFS_trans_sf"/>
</dbReference>
<evidence type="ECO:0000256" key="3">
    <source>
        <dbReference type="ARBA" id="ARBA00022989"/>
    </source>
</evidence>
<dbReference type="HOGENOM" id="CLU_1889963_0_0_1"/>
<dbReference type="PANTHER" id="PTHR23508:SF10">
    <property type="entry name" value="CARBOXYLIC ACID TRANSPORTER PROTEIN HOMOLOG"/>
    <property type="match status" value="1"/>
</dbReference>
<comment type="subcellular location">
    <subcellularLocation>
        <location evidence="1">Membrane</location>
        <topology evidence="1">Multi-pass membrane protein</topology>
    </subcellularLocation>
</comment>
<evidence type="ECO:0000256" key="7">
    <source>
        <dbReference type="SAM" id="SignalP"/>
    </source>
</evidence>
<reference evidence="9" key="2">
    <citation type="submission" date="2010-04" db="EMBL/GenBank/DDBJ databases">
        <authorList>
            <person name="Buell R."/>
            <person name="Hamilton J."/>
            <person name="Hostetler J."/>
        </authorList>
    </citation>
    <scope>NUCLEOTIDE SEQUENCE [LARGE SCALE GENOMIC DNA]</scope>
    <source>
        <strain evidence="9">DAOM:BR144</strain>
    </source>
</reference>
<evidence type="ECO:0000256" key="5">
    <source>
        <dbReference type="SAM" id="MobiDB-lite"/>
    </source>
</evidence>
<dbReference type="SUPFAM" id="SSF103473">
    <property type="entry name" value="MFS general substrate transporter"/>
    <property type="match status" value="1"/>
</dbReference>
<keyword evidence="9" id="KW-1185">Reference proteome</keyword>
<dbReference type="EnsemblProtists" id="PYU1_T009586">
    <property type="protein sequence ID" value="PYU1_T009586"/>
    <property type="gene ID" value="PYU1_G009568"/>
</dbReference>
<keyword evidence="2 6" id="KW-0812">Transmembrane</keyword>
<feature type="region of interest" description="Disordered" evidence="5">
    <location>
        <begin position="92"/>
        <end position="111"/>
    </location>
</feature>
<dbReference type="eggNOG" id="KOG0253">
    <property type="taxonomic scope" value="Eukaryota"/>
</dbReference>
<dbReference type="VEuPathDB" id="FungiDB:PYU1_G009568"/>
<protein>
    <recommendedName>
        <fullName evidence="10">Major facilitator superfamily (MFS) profile domain-containing protein</fullName>
    </recommendedName>
</protein>
<reference evidence="9" key="1">
    <citation type="journal article" date="2010" name="Genome Biol.">
        <title>Genome sequence of the necrotrophic plant pathogen Pythium ultimum reveals original pathogenicity mechanisms and effector repertoire.</title>
        <authorList>
            <person name="Levesque C.A."/>
            <person name="Brouwer H."/>
            <person name="Cano L."/>
            <person name="Hamilton J.P."/>
            <person name="Holt C."/>
            <person name="Huitema E."/>
            <person name="Raffaele S."/>
            <person name="Robideau G.P."/>
            <person name="Thines M."/>
            <person name="Win J."/>
            <person name="Zerillo M.M."/>
            <person name="Beakes G.W."/>
            <person name="Boore J.L."/>
            <person name="Busam D."/>
            <person name="Dumas B."/>
            <person name="Ferriera S."/>
            <person name="Fuerstenberg S.I."/>
            <person name="Gachon C.M."/>
            <person name="Gaulin E."/>
            <person name="Govers F."/>
            <person name="Grenville-Briggs L."/>
            <person name="Horner N."/>
            <person name="Hostetler J."/>
            <person name="Jiang R.H."/>
            <person name="Johnson J."/>
            <person name="Krajaejun T."/>
            <person name="Lin H."/>
            <person name="Meijer H.J."/>
            <person name="Moore B."/>
            <person name="Morris P."/>
            <person name="Phuntmart V."/>
            <person name="Puiu D."/>
            <person name="Shetty J."/>
            <person name="Stajich J.E."/>
            <person name="Tripathy S."/>
            <person name="Wawra S."/>
            <person name="van West P."/>
            <person name="Whitty B.R."/>
            <person name="Coutinho P.M."/>
            <person name="Henrissat B."/>
            <person name="Martin F."/>
            <person name="Thomas P.D."/>
            <person name="Tyler B.M."/>
            <person name="De Vries R.P."/>
            <person name="Kamoun S."/>
            <person name="Yandell M."/>
            <person name="Tisserat N."/>
            <person name="Buell C.R."/>
        </authorList>
    </citation>
    <scope>NUCLEOTIDE SEQUENCE</scope>
    <source>
        <strain evidence="9">DAOM:BR144</strain>
    </source>
</reference>
<evidence type="ECO:0000256" key="6">
    <source>
        <dbReference type="SAM" id="Phobius"/>
    </source>
</evidence>
<dbReference type="PANTHER" id="PTHR23508">
    <property type="entry name" value="CARBOXYLIC ACID TRANSPORTER PROTEIN HOMOLOG"/>
    <property type="match status" value="1"/>
</dbReference>
<dbReference type="InParanoid" id="K3WX88"/>